<dbReference type="EMBL" id="CP033073">
    <property type="protein sequence ID" value="AYN40296.1"/>
    <property type="molecule type" value="Genomic_DNA"/>
</dbReference>
<name>A0A3G2JD90_9ACTN</name>
<dbReference type="RefSeq" id="WP_121787751.1">
    <property type="nucleotide sequence ID" value="NZ_CP033073.1"/>
</dbReference>
<keyword evidence="3" id="KW-1185">Reference proteome</keyword>
<reference evidence="2 3" key="1">
    <citation type="submission" date="2018-10" db="EMBL/GenBank/DDBJ databases">
        <title>The genome of Streptomyces dangxiongensis Z022.</title>
        <authorList>
            <person name="Zhang B."/>
        </authorList>
    </citation>
    <scope>NUCLEOTIDE SEQUENCE [LARGE SCALE GENOMIC DNA]</scope>
    <source>
        <strain evidence="2 3">Z022</strain>
    </source>
</reference>
<dbReference type="InterPro" id="IPR011042">
    <property type="entry name" value="6-blade_b-propeller_TolB-like"/>
</dbReference>
<keyword evidence="1" id="KW-0732">Signal</keyword>
<evidence type="ECO:0000313" key="2">
    <source>
        <dbReference type="EMBL" id="AYN40296.1"/>
    </source>
</evidence>
<organism evidence="2 3">
    <name type="scientific">Streptomyces dangxiongensis</name>
    <dbReference type="NCBI Taxonomy" id="1442032"/>
    <lineage>
        <taxon>Bacteria</taxon>
        <taxon>Bacillati</taxon>
        <taxon>Actinomycetota</taxon>
        <taxon>Actinomycetes</taxon>
        <taxon>Kitasatosporales</taxon>
        <taxon>Streptomycetaceae</taxon>
        <taxon>Streptomyces</taxon>
    </lineage>
</organism>
<dbReference type="OrthoDB" id="9808778at2"/>
<dbReference type="Pfam" id="PF07676">
    <property type="entry name" value="PD40"/>
    <property type="match status" value="1"/>
</dbReference>
<dbReference type="InterPro" id="IPR011659">
    <property type="entry name" value="WD40"/>
</dbReference>
<gene>
    <name evidence="2" type="ORF">D9753_16785</name>
</gene>
<evidence type="ECO:0000313" key="3">
    <source>
        <dbReference type="Proteomes" id="UP000268329"/>
    </source>
</evidence>
<dbReference type="Proteomes" id="UP000268329">
    <property type="component" value="Chromosome"/>
</dbReference>
<evidence type="ECO:0008006" key="4">
    <source>
        <dbReference type="Google" id="ProtNLM"/>
    </source>
</evidence>
<dbReference type="Gene3D" id="2.120.10.30">
    <property type="entry name" value="TolB, C-terminal domain"/>
    <property type="match status" value="1"/>
</dbReference>
<dbReference type="KEGG" id="sdd:D9753_16785"/>
<dbReference type="AlphaFoldDB" id="A0A3G2JD90"/>
<accession>A0A3G2JD90</accession>
<sequence length="325" mass="33652">MSARNRRSAAAVITTGAAALLTLCGTAAPAMAAPSSGGDARGSAAMVAAAASAHTLTVPRGLSISNGTRHVVVDGRSIDFGTTVRDLAWNPSGSKAAFIDGHGDLVVSSPDGSHRVTVAGHPGGQTWSHPTWQVTAADRENQIPAKNNLIFSAKIHGSTVLEGVKATSNHGKPARISLNGDPGDGNVPQTGNTWPNVGGSYGSAVYENTHTGEVYIRDDYLRQQGGALTKGSEPALSPDNEEVVFVRSVHGHDHLFVEDFGGSTKTVKDVTPNATADCTEPTWSPNGKTIAFRTPTGTYTIAKTAHGFGKLVKVSEHTGLPAYRG</sequence>
<feature type="signal peptide" evidence="1">
    <location>
        <begin position="1"/>
        <end position="32"/>
    </location>
</feature>
<proteinExistence type="predicted"/>
<dbReference type="SUPFAM" id="SSF82171">
    <property type="entry name" value="DPP6 N-terminal domain-like"/>
    <property type="match status" value="1"/>
</dbReference>
<protein>
    <recommendedName>
        <fullName evidence="4">WD40 repeat protein</fullName>
    </recommendedName>
</protein>
<evidence type="ECO:0000256" key="1">
    <source>
        <dbReference type="SAM" id="SignalP"/>
    </source>
</evidence>
<feature type="chain" id="PRO_5017947028" description="WD40 repeat protein" evidence="1">
    <location>
        <begin position="33"/>
        <end position="325"/>
    </location>
</feature>